<keyword evidence="6" id="KW-1185">Reference proteome</keyword>
<dbReference type="SUPFAM" id="SSF48008">
    <property type="entry name" value="GntR ligand-binding domain-like"/>
    <property type="match status" value="1"/>
</dbReference>
<reference evidence="5" key="1">
    <citation type="submission" date="2020-07" db="EMBL/GenBank/DDBJ databases">
        <title>Koleobacter methoxysyntrophicus gen. nov., sp. nov., a novel anaerobic bacterium isolated from deep subsurface oil field and proposal of Koleobacterales ord. nov. in the phylum Firmicutes.</title>
        <authorList>
            <person name="Sakamoto S."/>
            <person name="Tamaki H."/>
        </authorList>
    </citation>
    <scope>NUCLEOTIDE SEQUENCE</scope>
    <source>
        <strain evidence="5">NRmbB1</strain>
    </source>
</reference>
<dbReference type="Gene3D" id="1.10.10.10">
    <property type="entry name" value="Winged helix-like DNA-binding domain superfamily/Winged helix DNA-binding domain"/>
    <property type="match status" value="1"/>
</dbReference>
<evidence type="ECO:0000256" key="1">
    <source>
        <dbReference type="ARBA" id="ARBA00023015"/>
    </source>
</evidence>
<dbReference type="InterPro" id="IPR008920">
    <property type="entry name" value="TF_FadR/GntR_C"/>
</dbReference>
<dbReference type="AlphaFoldDB" id="A0A8A0RSE6"/>
<dbReference type="InterPro" id="IPR011711">
    <property type="entry name" value="GntR_C"/>
</dbReference>
<dbReference type="EMBL" id="CP059066">
    <property type="protein sequence ID" value="QSQ10106.1"/>
    <property type="molecule type" value="Genomic_DNA"/>
</dbReference>
<dbReference type="Proteomes" id="UP000662904">
    <property type="component" value="Chromosome"/>
</dbReference>
<name>A0A8A0RSE6_9FIRM</name>
<dbReference type="PANTHER" id="PTHR43537">
    <property type="entry name" value="TRANSCRIPTIONAL REGULATOR, GNTR FAMILY"/>
    <property type="match status" value="1"/>
</dbReference>
<organism evidence="5 6">
    <name type="scientific">Koleobacter methoxysyntrophicus</name>
    <dbReference type="NCBI Taxonomy" id="2751313"/>
    <lineage>
        <taxon>Bacteria</taxon>
        <taxon>Bacillati</taxon>
        <taxon>Bacillota</taxon>
        <taxon>Clostridia</taxon>
        <taxon>Koleobacterales</taxon>
        <taxon>Koleobacteraceae</taxon>
        <taxon>Koleobacter</taxon>
    </lineage>
</organism>
<dbReference type="InterPro" id="IPR013668">
    <property type="entry name" value="RNase_R_HTH_12"/>
</dbReference>
<evidence type="ECO:0000256" key="3">
    <source>
        <dbReference type="ARBA" id="ARBA00023163"/>
    </source>
</evidence>
<keyword evidence="2" id="KW-0238">DNA-binding</keyword>
<sequence>MEQLKGNQEYYTLKIIGDSLSPIGSGLISEELKSLGFNISEATVGRILRELDIKGYTEKVGFRGRILTEKGKEKLKTIEQENEIKQYGNEFINLLKVSRKDELLDILVARRAIERELARLAAINAKEADIEALEKIVQSHERHFENFITGAKDDVDFHKLIAKMAKNRILDAAMDLIRQHGQLSPVLGYIRKEVKSTVVSDHKKILEAIAKRDPDKAERAMVRHIENLIQDVNRYWEIAESYNDKNV</sequence>
<evidence type="ECO:0000313" key="6">
    <source>
        <dbReference type="Proteomes" id="UP000662904"/>
    </source>
</evidence>
<dbReference type="GO" id="GO:0003677">
    <property type="term" value="F:DNA binding"/>
    <property type="evidence" value="ECO:0007669"/>
    <property type="project" value="UniProtKB-KW"/>
</dbReference>
<feature type="domain" description="GntR C-terminal" evidence="4">
    <location>
        <begin position="105"/>
        <end position="227"/>
    </location>
</feature>
<keyword evidence="3" id="KW-0804">Transcription</keyword>
<dbReference type="SMART" id="SM00895">
    <property type="entry name" value="FCD"/>
    <property type="match status" value="1"/>
</dbReference>
<accession>A0A8A0RSE6</accession>
<evidence type="ECO:0000256" key="2">
    <source>
        <dbReference type="ARBA" id="ARBA00023125"/>
    </source>
</evidence>
<protein>
    <submittedName>
        <fullName evidence="5">L-lactate dehydrogenase operon regulatory protein</fullName>
    </submittedName>
</protein>
<dbReference type="KEGG" id="kme:H0A61_02498"/>
<dbReference type="RefSeq" id="WP_206707425.1">
    <property type="nucleotide sequence ID" value="NZ_CP059066.1"/>
</dbReference>
<dbReference type="Pfam" id="PF08461">
    <property type="entry name" value="WHD_RNase_R"/>
    <property type="match status" value="1"/>
</dbReference>
<evidence type="ECO:0000259" key="4">
    <source>
        <dbReference type="SMART" id="SM00895"/>
    </source>
</evidence>
<dbReference type="Pfam" id="PF07729">
    <property type="entry name" value="FCD"/>
    <property type="match status" value="1"/>
</dbReference>
<gene>
    <name evidence="5" type="primary">lldR</name>
    <name evidence="5" type="ORF">H0A61_02498</name>
</gene>
<keyword evidence="1" id="KW-0805">Transcription regulation</keyword>
<evidence type="ECO:0000313" key="5">
    <source>
        <dbReference type="EMBL" id="QSQ10106.1"/>
    </source>
</evidence>
<proteinExistence type="predicted"/>
<dbReference type="InterPro" id="IPR036388">
    <property type="entry name" value="WH-like_DNA-bd_sf"/>
</dbReference>
<dbReference type="PANTHER" id="PTHR43537:SF5">
    <property type="entry name" value="UXU OPERON TRANSCRIPTIONAL REGULATOR"/>
    <property type="match status" value="1"/>
</dbReference>
<dbReference type="Gene3D" id="1.20.120.530">
    <property type="entry name" value="GntR ligand-binding domain-like"/>
    <property type="match status" value="1"/>
</dbReference>